<evidence type="ECO:0000256" key="4">
    <source>
        <dbReference type="ARBA" id="ARBA00022679"/>
    </source>
</evidence>
<evidence type="ECO:0000256" key="8">
    <source>
        <dbReference type="ARBA" id="ARBA00023012"/>
    </source>
</evidence>
<dbReference type="PANTHER" id="PTHR43065:SF46">
    <property type="entry name" value="C4-DICARBOXYLATE TRANSPORT SENSOR PROTEIN DCTB"/>
    <property type="match status" value="1"/>
</dbReference>
<dbReference type="InterPro" id="IPR003661">
    <property type="entry name" value="HisK_dim/P_dom"/>
</dbReference>
<dbReference type="PRINTS" id="PR00344">
    <property type="entry name" value="BCTRLSENSOR"/>
</dbReference>
<gene>
    <name evidence="11" type="ORF">CBF27_01750</name>
</gene>
<dbReference type="SMART" id="SM00388">
    <property type="entry name" value="HisKA"/>
    <property type="match status" value="1"/>
</dbReference>
<evidence type="ECO:0000313" key="11">
    <source>
        <dbReference type="EMBL" id="RSU14724.1"/>
    </source>
</evidence>
<dbReference type="GO" id="GO:0000155">
    <property type="term" value="F:phosphorelay sensor kinase activity"/>
    <property type="evidence" value="ECO:0007669"/>
    <property type="project" value="InterPro"/>
</dbReference>
<dbReference type="Gene3D" id="3.30.565.10">
    <property type="entry name" value="Histidine kinase-like ATPase, C-terminal domain"/>
    <property type="match status" value="1"/>
</dbReference>
<dbReference type="PROSITE" id="PS50109">
    <property type="entry name" value="HIS_KIN"/>
    <property type="match status" value="1"/>
</dbReference>
<evidence type="ECO:0000313" key="12">
    <source>
        <dbReference type="Proteomes" id="UP000286773"/>
    </source>
</evidence>
<keyword evidence="9" id="KW-1133">Transmembrane helix</keyword>
<protein>
    <recommendedName>
        <fullName evidence="2">histidine kinase</fullName>
        <ecNumber evidence="2">2.7.13.3</ecNumber>
    </recommendedName>
</protein>
<keyword evidence="5" id="KW-0547">Nucleotide-binding</keyword>
<comment type="caution">
    <text evidence="11">The sequence shown here is derived from an EMBL/GenBank/DDBJ whole genome shotgun (WGS) entry which is preliminary data.</text>
</comment>
<organism evidence="11 12">
    <name type="scientific">Vagococcus acidifermentans</name>
    <dbReference type="NCBI Taxonomy" id="564710"/>
    <lineage>
        <taxon>Bacteria</taxon>
        <taxon>Bacillati</taxon>
        <taxon>Bacillota</taxon>
        <taxon>Bacilli</taxon>
        <taxon>Lactobacillales</taxon>
        <taxon>Enterococcaceae</taxon>
        <taxon>Vagococcus</taxon>
    </lineage>
</organism>
<feature type="transmembrane region" description="Helical" evidence="9">
    <location>
        <begin position="9"/>
        <end position="27"/>
    </location>
</feature>
<dbReference type="InterPro" id="IPR036890">
    <property type="entry name" value="HATPase_C_sf"/>
</dbReference>
<dbReference type="AlphaFoldDB" id="A0A430B333"/>
<dbReference type="Pfam" id="PF02518">
    <property type="entry name" value="HATPase_c"/>
    <property type="match status" value="1"/>
</dbReference>
<dbReference type="SUPFAM" id="SSF47384">
    <property type="entry name" value="Homodimeric domain of signal transducing histidine kinase"/>
    <property type="match status" value="1"/>
</dbReference>
<dbReference type="GO" id="GO:0005524">
    <property type="term" value="F:ATP binding"/>
    <property type="evidence" value="ECO:0007669"/>
    <property type="project" value="UniProtKB-KW"/>
</dbReference>
<reference evidence="11 12" key="1">
    <citation type="submission" date="2017-05" db="EMBL/GenBank/DDBJ databases">
        <title>Vagococcus spp. assemblies.</title>
        <authorList>
            <person name="Gulvik C.A."/>
        </authorList>
    </citation>
    <scope>NUCLEOTIDE SEQUENCE [LARGE SCALE GENOMIC DNA]</scope>
    <source>
        <strain evidence="11 12">LMG 24798</strain>
    </source>
</reference>
<dbReference type="InterPro" id="IPR005467">
    <property type="entry name" value="His_kinase_dom"/>
</dbReference>
<keyword evidence="8" id="KW-0902">Two-component regulatory system</keyword>
<feature type="domain" description="Histidine kinase" evidence="10">
    <location>
        <begin position="378"/>
        <end position="601"/>
    </location>
</feature>
<keyword evidence="3" id="KW-0597">Phosphoprotein</keyword>
<keyword evidence="12" id="KW-1185">Reference proteome</keyword>
<dbReference type="EMBL" id="NGKC01000001">
    <property type="protein sequence ID" value="RSU14724.1"/>
    <property type="molecule type" value="Genomic_DNA"/>
</dbReference>
<name>A0A430B333_9ENTE</name>
<keyword evidence="7" id="KW-0067">ATP-binding</keyword>
<dbReference type="PANTHER" id="PTHR43065">
    <property type="entry name" value="SENSOR HISTIDINE KINASE"/>
    <property type="match status" value="1"/>
</dbReference>
<dbReference type="InterPro" id="IPR036097">
    <property type="entry name" value="HisK_dim/P_sf"/>
</dbReference>
<keyword evidence="4" id="KW-0808">Transferase</keyword>
<evidence type="ECO:0000256" key="1">
    <source>
        <dbReference type="ARBA" id="ARBA00000085"/>
    </source>
</evidence>
<evidence type="ECO:0000256" key="2">
    <source>
        <dbReference type="ARBA" id="ARBA00012438"/>
    </source>
</evidence>
<keyword evidence="9" id="KW-0812">Transmembrane</keyword>
<dbReference type="SMART" id="SM00387">
    <property type="entry name" value="HATPase_c"/>
    <property type="match status" value="1"/>
</dbReference>
<evidence type="ECO:0000256" key="9">
    <source>
        <dbReference type="SAM" id="Phobius"/>
    </source>
</evidence>
<dbReference type="Proteomes" id="UP000286773">
    <property type="component" value="Unassembled WGS sequence"/>
</dbReference>
<dbReference type="SUPFAM" id="SSF55874">
    <property type="entry name" value="ATPase domain of HSP90 chaperone/DNA topoisomerase II/histidine kinase"/>
    <property type="match status" value="1"/>
</dbReference>
<sequence>MNKKPSVKLFYLCFIIVLILTITGIFFTTTSYRNTYDYALEMGIAQIDKINNYVINILTLEIESQSNELRIYGDSLNKKTEWHSKLEFNSELNELFHNNISLVDEIYLLDDQGNFLDGIKENKGSLQPVKYIPAAYLQDVSLKKALAGDVGSNGNEYFDQHTTYINLYYPIKREGKTAGLLLAPINMTRFFDETIYLNKENISGYSLVKNEDMCVVLHPSDKQIGLSIVDGRKKEFSDLDYSDLEKLEKQQRENEHGTAVYYSYWWPSDKLEKALKLAAFQWVTVGEAHWVVATNIDFGEETNLQLQDSLTIGGILAILSAITLLLFFYFRNYIRRNQAYEENKRLLELQEVLKEKYHLEKSMLQDTKLKTIGLLTTSIVHDMNNFLTPILGNTALLLEEHQDDPALVEDLNEIYNAAKQGQELSKNVLRFSKKDADNSQLLAVNAVVEEAFQTIQPLFPKSNRLKLLLRPTGMSFFEKEDLQGVLYNLITNSFQADKSQKPIIIETNRVTNEQISQMTDSDPDSGAAGYAVISVRDFGPGIPEEIREKIFTPFFTTHTADGGTGLGLFIISSLIKKNNWLIKVDTSSRGTTFSIGIPLKNE</sequence>
<evidence type="ECO:0000256" key="7">
    <source>
        <dbReference type="ARBA" id="ARBA00022840"/>
    </source>
</evidence>
<evidence type="ECO:0000259" key="10">
    <source>
        <dbReference type="PROSITE" id="PS50109"/>
    </source>
</evidence>
<accession>A0A430B333</accession>
<evidence type="ECO:0000256" key="6">
    <source>
        <dbReference type="ARBA" id="ARBA00022777"/>
    </source>
</evidence>
<comment type="catalytic activity">
    <reaction evidence="1">
        <text>ATP + protein L-histidine = ADP + protein N-phospho-L-histidine.</text>
        <dbReference type="EC" id="2.7.13.3"/>
    </reaction>
</comment>
<keyword evidence="6" id="KW-0418">Kinase</keyword>
<dbReference type="Gene3D" id="3.30.450.20">
    <property type="entry name" value="PAS domain"/>
    <property type="match status" value="1"/>
</dbReference>
<evidence type="ECO:0000256" key="5">
    <source>
        <dbReference type="ARBA" id="ARBA00022741"/>
    </source>
</evidence>
<dbReference type="InterPro" id="IPR003594">
    <property type="entry name" value="HATPase_dom"/>
</dbReference>
<dbReference type="CDD" id="cd00082">
    <property type="entry name" value="HisKA"/>
    <property type="match status" value="1"/>
</dbReference>
<keyword evidence="9" id="KW-0472">Membrane</keyword>
<dbReference type="InterPro" id="IPR004358">
    <property type="entry name" value="Sig_transdc_His_kin-like_C"/>
</dbReference>
<dbReference type="OrthoDB" id="9815750at2"/>
<evidence type="ECO:0000256" key="3">
    <source>
        <dbReference type="ARBA" id="ARBA00022553"/>
    </source>
</evidence>
<feature type="transmembrane region" description="Helical" evidence="9">
    <location>
        <begin position="310"/>
        <end position="330"/>
    </location>
</feature>
<dbReference type="EC" id="2.7.13.3" evidence="2"/>
<dbReference type="Gene3D" id="1.10.287.130">
    <property type="match status" value="1"/>
</dbReference>
<proteinExistence type="predicted"/>
<dbReference type="Pfam" id="PF00512">
    <property type="entry name" value="HisKA"/>
    <property type="match status" value="1"/>
</dbReference>